<keyword evidence="3" id="KW-1133">Transmembrane helix</keyword>
<dbReference type="GO" id="GO:0016020">
    <property type="term" value="C:membrane"/>
    <property type="evidence" value="ECO:0007669"/>
    <property type="project" value="UniProtKB-SubCell"/>
</dbReference>
<dbReference type="GO" id="GO:0061024">
    <property type="term" value="P:membrane organization"/>
    <property type="evidence" value="ECO:0007669"/>
    <property type="project" value="TreeGrafter"/>
</dbReference>
<keyword evidence="6" id="KW-1185">Reference proteome</keyword>
<evidence type="ECO:0000313" key="6">
    <source>
        <dbReference type="Proteomes" id="UP000478052"/>
    </source>
</evidence>
<reference evidence="5 6" key="1">
    <citation type="submission" date="2019-08" db="EMBL/GenBank/DDBJ databases">
        <title>Whole genome of Aphis craccivora.</title>
        <authorList>
            <person name="Voronova N.V."/>
            <person name="Shulinski R.S."/>
            <person name="Bandarenka Y.V."/>
            <person name="Zhorov D.G."/>
            <person name="Warner D."/>
        </authorList>
    </citation>
    <scope>NUCLEOTIDE SEQUENCE [LARGE SCALE GENOMIC DNA]</scope>
    <source>
        <strain evidence="5">180601</strain>
        <tissue evidence="5">Whole Body</tissue>
    </source>
</reference>
<evidence type="ECO:0000256" key="4">
    <source>
        <dbReference type="ARBA" id="ARBA00023136"/>
    </source>
</evidence>
<dbReference type="Proteomes" id="UP000478052">
    <property type="component" value="Unassembled WGS sequence"/>
</dbReference>
<organism evidence="5 6">
    <name type="scientific">Aphis craccivora</name>
    <name type="common">Cowpea aphid</name>
    <dbReference type="NCBI Taxonomy" id="307492"/>
    <lineage>
        <taxon>Eukaryota</taxon>
        <taxon>Metazoa</taxon>
        <taxon>Ecdysozoa</taxon>
        <taxon>Arthropoda</taxon>
        <taxon>Hexapoda</taxon>
        <taxon>Insecta</taxon>
        <taxon>Pterygota</taxon>
        <taxon>Neoptera</taxon>
        <taxon>Paraneoptera</taxon>
        <taxon>Hemiptera</taxon>
        <taxon>Sternorrhyncha</taxon>
        <taxon>Aphidomorpha</taxon>
        <taxon>Aphidoidea</taxon>
        <taxon>Aphididae</taxon>
        <taxon>Aphidini</taxon>
        <taxon>Aphis</taxon>
        <taxon>Aphis</taxon>
    </lineage>
</organism>
<evidence type="ECO:0000313" key="5">
    <source>
        <dbReference type="EMBL" id="KAF0726643.1"/>
    </source>
</evidence>
<dbReference type="PANTHER" id="PTHR18843">
    <property type="entry name" value="TORSIN-1A-INTERACTING PROTEIN"/>
    <property type="match status" value="1"/>
</dbReference>
<dbReference type="EMBL" id="VUJU01008728">
    <property type="protein sequence ID" value="KAF0726643.1"/>
    <property type="molecule type" value="Genomic_DNA"/>
</dbReference>
<dbReference type="OrthoDB" id="6258998at2759"/>
<comment type="subcellular location">
    <subcellularLocation>
        <location evidence="1">Membrane</location>
    </subcellularLocation>
</comment>
<evidence type="ECO:0000256" key="3">
    <source>
        <dbReference type="ARBA" id="ARBA00022989"/>
    </source>
</evidence>
<dbReference type="PANTHER" id="PTHR18843:SF7">
    <property type="entry name" value="LAMINA-ASSOCIATED POLYPEPTIDE 1B ISOFORM 1-RELATED"/>
    <property type="match status" value="1"/>
</dbReference>
<keyword evidence="4" id="KW-0472">Membrane</keyword>
<name>A0A6G0WHL3_APHCR</name>
<gene>
    <name evidence="5" type="ORF">FWK35_00030546</name>
</gene>
<sequence>MEVQDTEPKCSLCGAIVDDYCPEFVEQMKTNFGNFKDFQVFYNNFKKDPDSVRDQCITCQKSKWLNMKYTNNRQVRPPHTQFRGQTADGLIKKWLAQVVILSLVFGVIGSQISNYFNTSNTDNLKFTMRSLKSKFPSLQQSIINKLGGALLRLEKPGEPIVFMLLHDDTNKKTTDCLVSHASNLAKKYIFTNPQKSLWMNGSEWTSYSDFDHEDLLYKKLTTPLENNVLVLENLQDLPWSLAKMLHHLCDTENPTFAKAMYMLELRVKDDLQQLSEREKILVAERAMNMIWQDAPDEFRVPLIARLTSYVDAVLWESDQPCHRESFISISP</sequence>
<protein>
    <submittedName>
        <fullName evidence="5">Uncharacterized protein</fullName>
    </submittedName>
</protein>
<dbReference type="AlphaFoldDB" id="A0A6G0WHL3"/>
<evidence type="ECO:0000256" key="2">
    <source>
        <dbReference type="ARBA" id="ARBA00022692"/>
    </source>
</evidence>
<evidence type="ECO:0000256" key="1">
    <source>
        <dbReference type="ARBA" id="ARBA00004370"/>
    </source>
</evidence>
<dbReference type="GO" id="GO:0001671">
    <property type="term" value="F:ATPase activator activity"/>
    <property type="evidence" value="ECO:0007669"/>
    <property type="project" value="InterPro"/>
</dbReference>
<dbReference type="Gene3D" id="3.40.50.12190">
    <property type="match status" value="1"/>
</dbReference>
<dbReference type="InterPro" id="IPR038599">
    <property type="entry name" value="LAP1C-like_C_sf"/>
</dbReference>
<dbReference type="InterPro" id="IPR008662">
    <property type="entry name" value="TOIP1/2"/>
</dbReference>
<comment type="caution">
    <text evidence="5">The sequence shown here is derived from an EMBL/GenBank/DDBJ whole genome shotgun (WGS) entry which is preliminary data.</text>
</comment>
<accession>A0A6G0WHL3</accession>
<proteinExistence type="predicted"/>
<keyword evidence="2" id="KW-0812">Transmembrane</keyword>